<dbReference type="Proteomes" id="UP000451471">
    <property type="component" value="Unassembled WGS sequence"/>
</dbReference>
<evidence type="ECO:0000256" key="1">
    <source>
        <dbReference type="SAM" id="Coils"/>
    </source>
</evidence>
<keyword evidence="1" id="KW-0175">Coiled coil</keyword>
<feature type="coiled-coil region" evidence="1">
    <location>
        <begin position="120"/>
        <end position="154"/>
    </location>
</feature>
<proteinExistence type="predicted"/>
<organism evidence="2 3">
    <name type="scientific">Halomarina oriensis</name>
    <dbReference type="NCBI Taxonomy" id="671145"/>
    <lineage>
        <taxon>Archaea</taxon>
        <taxon>Methanobacteriati</taxon>
        <taxon>Methanobacteriota</taxon>
        <taxon>Stenosarchaea group</taxon>
        <taxon>Halobacteria</taxon>
        <taxon>Halobacteriales</taxon>
        <taxon>Natronomonadaceae</taxon>
        <taxon>Halomarina</taxon>
    </lineage>
</organism>
<dbReference type="OrthoDB" id="200440at2157"/>
<keyword evidence="3" id="KW-1185">Reference proteome</keyword>
<dbReference type="AlphaFoldDB" id="A0A6B0GN49"/>
<comment type="caution">
    <text evidence="2">The sequence shown here is derived from an EMBL/GenBank/DDBJ whole genome shotgun (WGS) entry which is preliminary data.</text>
</comment>
<gene>
    <name evidence="2" type="ORF">GQS65_16665</name>
</gene>
<dbReference type="RefSeq" id="WP_158205757.1">
    <property type="nucleotide sequence ID" value="NZ_WSZK01000030.1"/>
</dbReference>
<evidence type="ECO:0000313" key="2">
    <source>
        <dbReference type="EMBL" id="MWG36100.1"/>
    </source>
</evidence>
<protein>
    <submittedName>
        <fullName evidence="2">Uncharacterized protein</fullName>
    </submittedName>
</protein>
<dbReference type="EMBL" id="WSZK01000030">
    <property type="protein sequence ID" value="MWG36100.1"/>
    <property type="molecule type" value="Genomic_DNA"/>
</dbReference>
<evidence type="ECO:0000313" key="3">
    <source>
        <dbReference type="Proteomes" id="UP000451471"/>
    </source>
</evidence>
<reference evidence="2 3" key="1">
    <citation type="submission" date="2019-12" db="EMBL/GenBank/DDBJ databases">
        <title>Halocatena pleomorpha gen. nov. sp. nov., an extremely halophilic archaeon of family Halobacteriaceae isolated from saltpan soil.</title>
        <authorList>
            <person name="Pal Y."/>
            <person name="Verma A."/>
            <person name="Krishnamurthi S."/>
            <person name="Kumar P."/>
        </authorList>
    </citation>
    <scope>NUCLEOTIDE SEQUENCE [LARGE SCALE GENOMIC DNA]</scope>
    <source>
        <strain evidence="2 3">JCM 16495</strain>
    </source>
</reference>
<name>A0A6B0GN49_9EURY</name>
<accession>A0A6B0GN49</accession>
<sequence>MSSSLSLPATVEALEGKAKEHKQAQNTQYHVSVAEHNIHELNGELDELVGSLGELRYYKTVLEDALGGSAPTATIDAVQLAKKAASVTQEELLANVQTGDIGQEEINLNEVSTDSGSRVTVELTEEVETQISQIEAAKRQLKQATNQIKKLIKNGGQNWKGRTEWEEKVRAAEELQSILGSQSKDFNRALNQIRRLLRREMMDSSDSATNFVRQWGRATSNWEKHQSLQSFDAFQEEHNLSDSTVDEIRKLSKSEQLTLADASLNSLKEMKSVSELESAVKLSL</sequence>